<organism evidence="1">
    <name type="scientific">uncultured bacterium</name>
    <name type="common">gcode 4</name>
    <dbReference type="NCBI Taxonomy" id="1234023"/>
    <lineage>
        <taxon>Bacteria</taxon>
        <taxon>environmental samples</taxon>
    </lineage>
</organism>
<dbReference type="AlphaFoldDB" id="K2BC08"/>
<reference evidence="1" key="1">
    <citation type="journal article" date="2012" name="Science">
        <title>Fermentation, hydrogen, and sulfur metabolism in multiple uncultivated bacterial phyla.</title>
        <authorList>
            <person name="Wrighton K.C."/>
            <person name="Thomas B.C."/>
            <person name="Sharon I."/>
            <person name="Miller C.S."/>
            <person name="Castelle C.J."/>
            <person name="VerBerkmoes N.C."/>
            <person name="Wilkins M.J."/>
            <person name="Hettich R.L."/>
            <person name="Lipton M.S."/>
            <person name="Williams K.H."/>
            <person name="Long P.E."/>
            <person name="Banfield J.F."/>
        </authorList>
    </citation>
    <scope>NUCLEOTIDE SEQUENCE [LARGE SCALE GENOMIC DNA]</scope>
</reference>
<proteinExistence type="predicted"/>
<dbReference type="EMBL" id="AMFJ01021636">
    <property type="protein sequence ID" value="EKD66333.1"/>
    <property type="molecule type" value="Genomic_DNA"/>
</dbReference>
<evidence type="ECO:0008006" key="2">
    <source>
        <dbReference type="Google" id="ProtNLM"/>
    </source>
</evidence>
<name>K2BC08_9BACT</name>
<dbReference type="Gene3D" id="3.40.50.300">
    <property type="entry name" value="P-loop containing nucleotide triphosphate hydrolases"/>
    <property type="match status" value="1"/>
</dbReference>
<accession>K2BC08</accession>
<dbReference type="SUPFAM" id="SSF52540">
    <property type="entry name" value="P-loop containing nucleoside triphosphate hydrolases"/>
    <property type="match status" value="1"/>
</dbReference>
<sequence>MKKPICITFSGCVGSSKSPITNYLSYNFNLPVFNNDAIRSEILEDFGEFKKDEYILRRNERYLSILESGKSFIFDVSVDREWENLKLWLEKYNYDTFIISLDLSEKLLTKLYKAKNYTESLERLPELIKDHELFLEKHSKVINLHITDELFLDRLEISKKAVDEVT</sequence>
<comment type="caution">
    <text evidence="1">The sequence shown here is derived from an EMBL/GenBank/DDBJ whole genome shotgun (WGS) entry which is preliminary data.</text>
</comment>
<protein>
    <recommendedName>
        <fullName evidence="2">Dephospho-CoA kinase</fullName>
    </recommendedName>
</protein>
<evidence type="ECO:0000313" key="1">
    <source>
        <dbReference type="EMBL" id="EKD66333.1"/>
    </source>
</evidence>
<gene>
    <name evidence="1" type="ORF">ACD_49C00050G0003</name>
</gene>
<dbReference type="InterPro" id="IPR027417">
    <property type="entry name" value="P-loop_NTPase"/>
</dbReference>